<dbReference type="EMBL" id="KK118804">
    <property type="protein sequence ID" value="KFM73892.1"/>
    <property type="molecule type" value="Genomic_DNA"/>
</dbReference>
<protein>
    <recommendedName>
        <fullName evidence="2">Bridge-like lipid transfer protein family member 1 N-terminal domain-containing protein</fullName>
    </recommendedName>
</protein>
<evidence type="ECO:0000313" key="3">
    <source>
        <dbReference type="EMBL" id="KFM73892.1"/>
    </source>
</evidence>
<dbReference type="AlphaFoldDB" id="A0A087U953"/>
<dbReference type="STRING" id="407821.A0A087U953"/>
<organism evidence="3 4">
    <name type="scientific">Stegodyphus mimosarum</name>
    <name type="common">African social velvet spider</name>
    <dbReference type="NCBI Taxonomy" id="407821"/>
    <lineage>
        <taxon>Eukaryota</taxon>
        <taxon>Metazoa</taxon>
        <taxon>Ecdysozoa</taxon>
        <taxon>Arthropoda</taxon>
        <taxon>Chelicerata</taxon>
        <taxon>Arachnida</taxon>
        <taxon>Araneae</taxon>
        <taxon>Araneomorphae</taxon>
        <taxon>Entelegynae</taxon>
        <taxon>Eresoidea</taxon>
        <taxon>Eresidae</taxon>
        <taxon>Stegodyphus</taxon>
    </lineage>
</organism>
<feature type="compositionally biased region" description="Polar residues" evidence="1">
    <location>
        <begin position="470"/>
        <end position="499"/>
    </location>
</feature>
<dbReference type="GO" id="GO:0048488">
    <property type="term" value="P:synaptic vesicle endocytosis"/>
    <property type="evidence" value="ECO:0007669"/>
    <property type="project" value="TreeGrafter"/>
</dbReference>
<feature type="region of interest" description="Disordered" evidence="1">
    <location>
        <begin position="451"/>
        <end position="594"/>
    </location>
</feature>
<name>A0A087U953_STEMI</name>
<feature type="compositionally biased region" description="Low complexity" evidence="1">
    <location>
        <begin position="537"/>
        <end position="547"/>
    </location>
</feature>
<dbReference type="Pfam" id="PF20413">
    <property type="entry name" value="BLTP1_N"/>
    <property type="match status" value="1"/>
</dbReference>
<reference evidence="3 4" key="1">
    <citation type="submission" date="2013-11" db="EMBL/GenBank/DDBJ databases">
        <title>Genome sequencing of Stegodyphus mimosarum.</title>
        <authorList>
            <person name="Bechsgaard J."/>
        </authorList>
    </citation>
    <scope>NUCLEOTIDE SEQUENCE [LARGE SCALE GENOMIC DNA]</scope>
</reference>
<dbReference type="GO" id="GO:0098793">
    <property type="term" value="C:presynapse"/>
    <property type="evidence" value="ECO:0007669"/>
    <property type="project" value="GOC"/>
</dbReference>
<evidence type="ECO:0000256" key="1">
    <source>
        <dbReference type="SAM" id="MobiDB-lite"/>
    </source>
</evidence>
<evidence type="ECO:0000259" key="2">
    <source>
        <dbReference type="Pfam" id="PF20413"/>
    </source>
</evidence>
<dbReference type="PANTHER" id="PTHR31640:SF1">
    <property type="entry name" value="BRIDGE-LIKE LIPID TRANSFER PROTEIN FAMILY MEMBER 1"/>
    <property type="match status" value="1"/>
</dbReference>
<dbReference type="InterPro" id="IPR033616">
    <property type="entry name" value="BLTP1"/>
</dbReference>
<evidence type="ECO:0000313" key="4">
    <source>
        <dbReference type="Proteomes" id="UP000054359"/>
    </source>
</evidence>
<keyword evidence="4" id="KW-1185">Reference proteome</keyword>
<dbReference type="Proteomes" id="UP000054359">
    <property type="component" value="Unassembled WGS sequence"/>
</dbReference>
<gene>
    <name evidence="3" type="ORF">X975_01876</name>
</gene>
<dbReference type="OrthoDB" id="10051416at2759"/>
<feature type="domain" description="Bridge-like lipid transfer protein family member 1 N-terminal" evidence="2">
    <location>
        <begin position="1"/>
        <end position="227"/>
    </location>
</feature>
<dbReference type="InterPro" id="IPR047104">
    <property type="entry name" value="BLTP1_N"/>
</dbReference>
<dbReference type="PANTHER" id="PTHR31640">
    <property type="entry name" value="TRANSMEMBRANE PROTEIN KIAA1109"/>
    <property type="match status" value="1"/>
</dbReference>
<accession>A0A087U953</accession>
<feature type="non-terminal residue" evidence="3">
    <location>
        <position position="771"/>
    </location>
</feature>
<feature type="compositionally biased region" description="Basic and acidic residues" evidence="1">
    <location>
        <begin position="568"/>
        <end position="583"/>
    </location>
</feature>
<feature type="region of interest" description="Disordered" evidence="1">
    <location>
        <begin position="729"/>
        <end position="771"/>
    </location>
</feature>
<feature type="compositionally biased region" description="Low complexity" evidence="1">
    <location>
        <begin position="516"/>
        <end position="530"/>
    </location>
</feature>
<proteinExistence type="predicted"/>
<feature type="compositionally biased region" description="Polar residues" evidence="1">
    <location>
        <begin position="762"/>
        <end position="771"/>
    </location>
</feature>
<feature type="compositionally biased region" description="Basic and acidic residues" evidence="1">
    <location>
        <begin position="548"/>
        <end position="558"/>
    </location>
</feature>
<sequence>MFSGVDRPLDSETLEYAWLVEILVGDITGRLTVPQIYHTVTGFELFVFQVQQADCDLQPPHAFKLCQHDIPQSLCSQTTSCLPCPSPDDIKYRMTRLSVDALDICVVESGTAIEIEVYPMRLATCNLHGGDTVSGLSMLLHHVQFKQYARISSNLVCSSAYSIVSHGQASQQSSSSEIWLEVGGFSLGPIHIDSATSQIKKDECIQQEMFLKVHDAKRKNLWFLWPDAESVPHTVYGKCGCVGGCAFFGSNRNGPYFFSVNNHLDDVGLVSAKYYISSDNNLGYGESMFHRGHFVFDIPENPHVHGTIYSPSHSEKSFIATENSAFNSGSKSHDMATSKSSETESQFISRGQSAFSESFLDDKVFFNQNKIISENIAENAQSCDSNFASLSREHRYSQMRGIKRQFSSPTHMSMPSSSSIVSSYQISMAQSAPVSGKHERKIPMKNEEWRNTFENSGNHTPLVREGSVSPGLSQNRYSSRFSLNTCPNGRGDNSGSRHSLASIAARSYSPRSVRRAASTESTHSTESFFSADEDAISSVDTTDTTTSDDTHADEEKRHISIKNGNNSVDRKVSATQRSLHDIQETPSQQSSDSDLHVTVLQRTPSCGNHHDPSDSNSISSTSFLSAMSSQEDIALVDLHNQMDKPIIESPLLMSCYMAHMTQLQCHHWFQHPPLPHLIHQTDDNHNGTSKDFIFHRVHSAWKPKFIPLTEGFTSIHMVDKNKVSSYRQKFGHAQKSTSAHSEEEFQPGSFHQEMKKDDYGTSDYSTKNASK</sequence>